<evidence type="ECO:0000313" key="1">
    <source>
        <dbReference type="EMBL" id="GFX88347.1"/>
    </source>
</evidence>
<protein>
    <submittedName>
        <fullName evidence="1">Uncharacterized protein</fullName>
    </submittedName>
</protein>
<dbReference type="AlphaFoldDB" id="A0A8X6RF34"/>
<name>A0A8X6RF34_TRICX</name>
<accession>A0A8X6RF34</accession>
<sequence length="83" mass="9595">MDLNHICFKFHNTCEGRKVRSEYLPFRTNASTLPITPKRSSTRDVGTSSYRYHTTTLENALSSAPLIQRLLKLSFELDRVFES</sequence>
<keyword evidence="2" id="KW-1185">Reference proteome</keyword>
<proteinExistence type="predicted"/>
<organism evidence="1 2">
    <name type="scientific">Trichonephila clavipes</name>
    <name type="common">Golden silk orbweaver</name>
    <name type="synonym">Nephila clavipes</name>
    <dbReference type="NCBI Taxonomy" id="2585209"/>
    <lineage>
        <taxon>Eukaryota</taxon>
        <taxon>Metazoa</taxon>
        <taxon>Ecdysozoa</taxon>
        <taxon>Arthropoda</taxon>
        <taxon>Chelicerata</taxon>
        <taxon>Arachnida</taxon>
        <taxon>Araneae</taxon>
        <taxon>Araneomorphae</taxon>
        <taxon>Entelegynae</taxon>
        <taxon>Araneoidea</taxon>
        <taxon>Nephilidae</taxon>
        <taxon>Trichonephila</taxon>
    </lineage>
</organism>
<gene>
    <name evidence="1" type="ORF">TNCV_1705671</name>
</gene>
<reference evidence="1" key="1">
    <citation type="submission" date="2020-08" db="EMBL/GenBank/DDBJ databases">
        <title>Multicomponent nature underlies the extraordinary mechanical properties of spider dragline silk.</title>
        <authorList>
            <person name="Kono N."/>
            <person name="Nakamura H."/>
            <person name="Mori M."/>
            <person name="Yoshida Y."/>
            <person name="Ohtoshi R."/>
            <person name="Malay A.D."/>
            <person name="Moran D.A.P."/>
            <person name="Tomita M."/>
            <person name="Numata K."/>
            <person name="Arakawa K."/>
        </authorList>
    </citation>
    <scope>NUCLEOTIDE SEQUENCE</scope>
</reference>
<comment type="caution">
    <text evidence="1">The sequence shown here is derived from an EMBL/GenBank/DDBJ whole genome shotgun (WGS) entry which is preliminary data.</text>
</comment>
<dbReference type="EMBL" id="BMAU01021051">
    <property type="protein sequence ID" value="GFX88347.1"/>
    <property type="molecule type" value="Genomic_DNA"/>
</dbReference>
<evidence type="ECO:0000313" key="2">
    <source>
        <dbReference type="Proteomes" id="UP000887159"/>
    </source>
</evidence>
<dbReference type="Proteomes" id="UP000887159">
    <property type="component" value="Unassembled WGS sequence"/>
</dbReference>